<dbReference type="SUPFAM" id="SSF51735">
    <property type="entry name" value="NAD(P)-binding Rossmann-fold domains"/>
    <property type="match status" value="1"/>
</dbReference>
<gene>
    <name evidence="2" type="ORF">L2716_01520</name>
</gene>
<dbReference type="PANTHER" id="PTHR43245:SF13">
    <property type="entry name" value="UDP-D-APIOSE_UDP-D-XYLOSE SYNTHASE 2"/>
    <property type="match status" value="1"/>
</dbReference>
<dbReference type="InterPro" id="IPR036291">
    <property type="entry name" value="NAD(P)-bd_dom_sf"/>
</dbReference>
<organism evidence="2 3">
    <name type="scientific">Pseudalkalibacillus berkeleyi</name>
    <dbReference type="NCBI Taxonomy" id="1069813"/>
    <lineage>
        <taxon>Bacteria</taxon>
        <taxon>Bacillati</taxon>
        <taxon>Bacillota</taxon>
        <taxon>Bacilli</taxon>
        <taxon>Bacillales</taxon>
        <taxon>Fictibacillaceae</taxon>
        <taxon>Pseudalkalibacillus</taxon>
    </lineage>
</organism>
<dbReference type="PANTHER" id="PTHR43245">
    <property type="entry name" value="BIFUNCTIONAL POLYMYXIN RESISTANCE PROTEIN ARNA"/>
    <property type="match status" value="1"/>
</dbReference>
<dbReference type="EMBL" id="JAKIJS010000001">
    <property type="protein sequence ID" value="MCF6136389.1"/>
    <property type="molecule type" value="Genomic_DNA"/>
</dbReference>
<sequence>MNILVIGGTKFVGRHIVEAALLHGHRVTLFNRGTNREVFPELELIQGDRVKDANKIGGRKWDAVIDTCGYHPKTVRKTVKAIKDYTDIYTFISTASVYKNFACEDMIDEDAEVLTLTDEEIDGISETAERTPETYGPLKYYCEQVVYDEMEGRGLVIRPGLIVGPHDPTDRFTYWANRLAEDREILAPGRPERKIQFIDARDLAEWTIQMVERQVVGTYNAAGPALKLMMATFLEKGKMLFNNPADITWVSESFLKKNHVGPWMELPLWIPETYALSEERPPANGDIGLDNFKAMKEGLRFRPYEETLKDTHDWFRQENRALSDVCLNATKEQTVLKKWMQAASV</sequence>
<dbReference type="InterPro" id="IPR050177">
    <property type="entry name" value="Lipid_A_modif_metabolic_enz"/>
</dbReference>
<proteinExistence type="predicted"/>
<evidence type="ECO:0000259" key="1">
    <source>
        <dbReference type="Pfam" id="PF01370"/>
    </source>
</evidence>
<dbReference type="Gene3D" id="3.40.50.720">
    <property type="entry name" value="NAD(P)-binding Rossmann-like Domain"/>
    <property type="match status" value="1"/>
</dbReference>
<accession>A0ABS9GUN4</accession>
<name>A0ABS9GUN4_9BACL</name>
<dbReference type="Pfam" id="PF01370">
    <property type="entry name" value="Epimerase"/>
    <property type="match status" value="1"/>
</dbReference>
<keyword evidence="3" id="KW-1185">Reference proteome</keyword>
<dbReference type="InterPro" id="IPR001509">
    <property type="entry name" value="Epimerase_deHydtase"/>
</dbReference>
<comment type="caution">
    <text evidence="2">The sequence shown here is derived from an EMBL/GenBank/DDBJ whole genome shotgun (WGS) entry which is preliminary data.</text>
</comment>
<dbReference type="RefSeq" id="WP_236331003.1">
    <property type="nucleotide sequence ID" value="NZ_JAKIJS010000001.1"/>
</dbReference>
<evidence type="ECO:0000313" key="3">
    <source>
        <dbReference type="Proteomes" id="UP001649381"/>
    </source>
</evidence>
<dbReference type="Proteomes" id="UP001649381">
    <property type="component" value="Unassembled WGS sequence"/>
</dbReference>
<evidence type="ECO:0000313" key="2">
    <source>
        <dbReference type="EMBL" id="MCF6136389.1"/>
    </source>
</evidence>
<protein>
    <submittedName>
        <fullName evidence="2">NAD-dependent epimerase/dehydratase family protein</fullName>
    </submittedName>
</protein>
<reference evidence="2 3" key="1">
    <citation type="submission" date="2022-01" db="EMBL/GenBank/DDBJ databases">
        <title>Alkalihalobacillus sp. EGI L200015, a novel bacterium isolated from a salt lake sediment.</title>
        <authorList>
            <person name="Gao L."/>
            <person name="Fang B.-Z."/>
            <person name="Li W.-J."/>
        </authorList>
    </citation>
    <scope>NUCLEOTIDE SEQUENCE [LARGE SCALE GENOMIC DNA]</scope>
    <source>
        <strain evidence="2 3">KCTC 12718</strain>
    </source>
</reference>
<feature type="domain" description="NAD-dependent epimerase/dehydratase" evidence="1">
    <location>
        <begin position="3"/>
        <end position="221"/>
    </location>
</feature>